<keyword evidence="2" id="KW-1185">Reference proteome</keyword>
<accession>A0A6B7ZET6</accession>
<protein>
    <submittedName>
        <fullName evidence="1">Uncharacterized protein</fullName>
    </submittedName>
</protein>
<reference evidence="1 2" key="1">
    <citation type="submission" date="2019-11" db="EMBL/GenBank/DDBJ databases">
        <authorList>
            <person name="Lewis R."/>
            <person name="Clooney A.G."/>
            <person name="Stockdale S.R."/>
            <person name="Buttimer C."/>
            <person name="Draper L.A."/>
            <person name="Ross R.P."/>
            <person name="Hill C."/>
        </authorList>
    </citation>
    <scope>NUCLEOTIDE SEQUENCE [LARGE SCALE GENOMIC DNA]</scope>
</reference>
<organism evidence="1 2">
    <name type="scientific">Klebsiella phage N1M2</name>
    <dbReference type="NCBI Taxonomy" id="2664939"/>
    <lineage>
        <taxon>Viruses</taxon>
        <taxon>Duplodnaviria</taxon>
        <taxon>Heunggongvirae</taxon>
        <taxon>Uroviricota</taxon>
        <taxon>Caudoviricetes</taxon>
        <taxon>Chimalliviridae</taxon>
        <taxon>Nimduovirus</taxon>
        <taxon>Nimduovirus N1M2</taxon>
    </lineage>
</organism>
<proteinExistence type="predicted"/>
<evidence type="ECO:0000313" key="1">
    <source>
        <dbReference type="EMBL" id="QGH71872.1"/>
    </source>
</evidence>
<sequence>MTDKILIDRDLLQRLVDAAYDFHPANKAADEGQEILDRLEAKPELTFNDQFLRDVIEGERSRNIHVIQKWCEDNGYELVAKKDL</sequence>
<dbReference type="Proteomes" id="UP000464669">
    <property type="component" value="Segment"/>
</dbReference>
<name>A0A6B7ZET6_9CAUD</name>
<dbReference type="EMBL" id="MN642089">
    <property type="protein sequence ID" value="QGH71872.1"/>
    <property type="molecule type" value="Genomic_DNA"/>
</dbReference>
<evidence type="ECO:0000313" key="2">
    <source>
        <dbReference type="Proteomes" id="UP000464669"/>
    </source>
</evidence>
<gene>
    <name evidence="1" type="ORF">N1M2_9</name>
</gene>